<reference evidence="1 2" key="1">
    <citation type="submission" date="2015-10" db="EMBL/GenBank/DDBJ databases">
        <authorList>
            <person name="Gilbert D.G."/>
        </authorList>
    </citation>
    <scope>NUCLEOTIDE SEQUENCE [LARGE SCALE GENOMIC DNA]</scope>
    <source>
        <strain evidence="1 2">ChDC F311</strain>
    </source>
</reference>
<gene>
    <name evidence="1" type="ORF">RO03_08690</name>
</gene>
<dbReference type="Proteomes" id="UP000054800">
    <property type="component" value="Unassembled WGS sequence"/>
</dbReference>
<name>A0A124GCU9_FUSNC</name>
<sequence>MRNLLKSVLFLIILTLSFYYYEEKLFKEHDIILDYTYYKLPKDSIDLLFVGSSHSYSTFNTRIFDHYLKSSSLNLGTSSQSLPISYSVILEVLKKQRPKVIIMEVFPIQREVTEPSLRIQLDVMNFSINKLRLIKNSLPISEWGNHFIKTTYYHSRWKEFNDLRKEQNEIIESQKIRLKYKGFYSFDFMTNLLTYEIYEEEWNKKLPHSFSIQKKYLILLENLFNICQKEDIKIILVSPPVIGEYDTLSILHNLSLKDLMLKYNIDSIDFNDGRKKYEKICFRDNGHISLAGADEVSFEIADYLKKNYPILLNTKNYNKYEKLDRSPEYYFYSENIENDNIFKIFNLKLELEKGVIINALKIYKKSNDSFDLFFEIDENKSSDKIYQIALDKNEININLDNIQLNFITIKDDKNEYPKYYIRQIKNKKYIYKKNIKIPENSKYFF</sequence>
<evidence type="ECO:0000313" key="2">
    <source>
        <dbReference type="Proteomes" id="UP000054800"/>
    </source>
</evidence>
<dbReference type="GO" id="GO:0005524">
    <property type="term" value="F:ATP binding"/>
    <property type="evidence" value="ECO:0007669"/>
    <property type="project" value="UniProtKB-KW"/>
</dbReference>
<keyword evidence="1" id="KW-0067">ATP-binding</keyword>
<dbReference type="SUPFAM" id="SSF52266">
    <property type="entry name" value="SGNH hydrolase"/>
    <property type="match status" value="1"/>
</dbReference>
<dbReference type="RefSeq" id="WP_011015742.1">
    <property type="nucleotide sequence ID" value="NZ_CP022122.1"/>
</dbReference>
<protein>
    <submittedName>
        <fullName evidence="1">ABC transporter ATP-binding protein</fullName>
    </submittedName>
</protein>
<dbReference type="AlphaFoldDB" id="A0A124GCU9"/>
<evidence type="ECO:0000313" key="1">
    <source>
        <dbReference type="EMBL" id="KUL99570.1"/>
    </source>
</evidence>
<dbReference type="EMBL" id="LMVH01000001">
    <property type="protein sequence ID" value="KUL99570.1"/>
    <property type="molecule type" value="Genomic_DNA"/>
</dbReference>
<dbReference type="GeneID" id="79782609"/>
<proteinExistence type="predicted"/>
<keyword evidence="1" id="KW-0547">Nucleotide-binding</keyword>
<organism evidence="1 2">
    <name type="scientific">Fusobacterium nucleatum subsp. nucleatum</name>
    <dbReference type="NCBI Taxonomy" id="76856"/>
    <lineage>
        <taxon>Bacteria</taxon>
        <taxon>Fusobacteriati</taxon>
        <taxon>Fusobacteriota</taxon>
        <taxon>Fusobacteriia</taxon>
        <taxon>Fusobacteriales</taxon>
        <taxon>Fusobacteriaceae</taxon>
        <taxon>Fusobacterium</taxon>
    </lineage>
</organism>
<comment type="caution">
    <text evidence="1">The sequence shown here is derived from an EMBL/GenBank/DDBJ whole genome shotgun (WGS) entry which is preliminary data.</text>
</comment>
<accession>A0A124GCU9</accession>
<dbReference type="OrthoDB" id="9796702at2"/>